<dbReference type="KEGG" id="hyl:LPB072_05190"/>
<dbReference type="STRING" id="1763535.LPB072_05190"/>
<feature type="binding site" evidence="7">
    <location>
        <begin position="87"/>
        <end position="89"/>
    </location>
    <ligand>
        <name>5-amino-6-(D-ribitylamino)uracil</name>
        <dbReference type="ChEBI" id="CHEBI:15934"/>
    </ligand>
</feature>
<feature type="binding site" evidence="7">
    <location>
        <position position="120"/>
    </location>
    <ligand>
        <name>5-amino-6-(D-ribitylamino)uracil</name>
        <dbReference type="ChEBI" id="CHEBI:15934"/>
    </ligand>
</feature>
<organism evidence="8 11">
    <name type="scientific">Hydrogenophaga crassostreae</name>
    <dbReference type="NCBI Taxonomy" id="1763535"/>
    <lineage>
        <taxon>Bacteria</taxon>
        <taxon>Pseudomonadati</taxon>
        <taxon>Pseudomonadota</taxon>
        <taxon>Betaproteobacteria</taxon>
        <taxon>Burkholderiales</taxon>
        <taxon>Comamonadaceae</taxon>
        <taxon>Hydrogenophaga</taxon>
    </lineage>
</organism>
<comment type="function">
    <text evidence="7">Catalyzes the formation of 6,7-dimethyl-8-ribityllumazine by condensation of 5-amino-6-(D-ribitylamino)uracil with 3,4-dihydroxy-2-butanone 4-phosphate. This is the penultimate step in the biosynthesis of riboflavin.</text>
</comment>
<dbReference type="HAMAP" id="MF_00178">
    <property type="entry name" value="Lumazine_synth"/>
    <property type="match status" value="1"/>
</dbReference>
<sequence length="169" mass="18461">MNQIEVSTPSIPSVDLPQSLRFAFVEAAWHAEIVQQARDAFFVAMAEGGFDAESIDVFDVPGAFEIPLHAQRLAQSGRYAAVVGSALVVDGGIYRHDFVSQTVVQALMDVQLATGVPMISAVLTPHHFHEHAEHRKYFMRHFAVKGTEAAEACLKTVASLRRLDALMSA</sequence>
<feature type="binding site" evidence="7">
    <location>
        <position position="134"/>
    </location>
    <ligand>
        <name>(2S)-2-hydroxy-3-oxobutyl phosphate</name>
        <dbReference type="ChEBI" id="CHEBI:58830"/>
    </ligand>
</feature>
<dbReference type="InterPro" id="IPR002180">
    <property type="entry name" value="LS/RS"/>
</dbReference>
<evidence type="ECO:0000313" key="8">
    <source>
        <dbReference type="EMBL" id="AOW15383.1"/>
    </source>
</evidence>
<comment type="caution">
    <text evidence="7">Lacks conserved residue(s) required for the propagation of feature annotation.</text>
</comment>
<feature type="active site" description="Proton donor" evidence="7">
    <location>
        <position position="95"/>
    </location>
</feature>
<comment type="similarity">
    <text evidence="2 7">Belongs to the DMRL synthase family.</text>
</comment>
<dbReference type="OrthoDB" id="9797659at2"/>
<dbReference type="EC" id="2.5.1.78" evidence="3 7"/>
<comment type="pathway">
    <text evidence="1 7">Cofactor biosynthesis; riboflavin biosynthesis; riboflavin from 2-hydroxy-3-oxobutyl phosphate and 5-amino-6-(D-ribitylamino)uracil: step 1/2.</text>
</comment>
<feature type="binding site" evidence="7">
    <location>
        <position position="29"/>
    </location>
    <ligand>
        <name>5-amino-6-(D-ribitylamino)uracil</name>
        <dbReference type="ChEBI" id="CHEBI:15934"/>
    </ligand>
</feature>
<evidence type="ECO:0000313" key="9">
    <source>
        <dbReference type="EMBL" id="OAD42517.1"/>
    </source>
</evidence>
<evidence type="ECO:0000256" key="6">
    <source>
        <dbReference type="ARBA" id="ARBA00048785"/>
    </source>
</evidence>
<reference evidence="8 11" key="2">
    <citation type="submission" date="2016-10" db="EMBL/GenBank/DDBJ databases">
        <title>Hydorgenophaga sp. LPB0072 isolated from gastropod.</title>
        <authorList>
            <person name="Kim E."/>
            <person name="Yi H."/>
        </authorList>
    </citation>
    <scope>NUCLEOTIDE SEQUENCE [LARGE SCALE GENOMIC DNA]</scope>
    <source>
        <strain evidence="8 11">LPB0072</strain>
    </source>
</reference>
<evidence type="ECO:0000256" key="3">
    <source>
        <dbReference type="ARBA" id="ARBA00012664"/>
    </source>
</evidence>
<evidence type="ECO:0000256" key="1">
    <source>
        <dbReference type="ARBA" id="ARBA00004917"/>
    </source>
</evidence>
<keyword evidence="5 7" id="KW-0808">Transferase</keyword>
<dbReference type="GO" id="GO:0000906">
    <property type="term" value="F:6,7-dimethyl-8-ribityllumazine synthase activity"/>
    <property type="evidence" value="ECO:0007669"/>
    <property type="project" value="UniProtKB-UniRule"/>
</dbReference>
<reference evidence="9 10" key="1">
    <citation type="submission" date="2016-02" db="EMBL/GenBank/DDBJ databases">
        <title>Draft genome sequence of Hydrogenophaga sp. LPB0072.</title>
        <authorList>
            <person name="Shin S.-K."/>
            <person name="Yi H."/>
        </authorList>
    </citation>
    <scope>NUCLEOTIDE SEQUENCE [LARGE SCALE GENOMIC DNA]</scope>
    <source>
        <strain evidence="9 10">LPB0072</strain>
    </source>
</reference>
<dbReference type="NCBIfam" id="NF009084">
    <property type="entry name" value="PRK12419.1"/>
    <property type="match status" value="1"/>
</dbReference>
<name>A0A162T1X4_9BURK</name>
<dbReference type="AlphaFoldDB" id="A0A162T1X4"/>
<dbReference type="Pfam" id="PF00885">
    <property type="entry name" value="DMRL_synthase"/>
    <property type="match status" value="1"/>
</dbReference>
<dbReference type="SUPFAM" id="SSF52121">
    <property type="entry name" value="Lumazine synthase"/>
    <property type="match status" value="1"/>
</dbReference>
<dbReference type="Proteomes" id="UP000185657">
    <property type="component" value="Unassembled WGS sequence"/>
</dbReference>
<keyword evidence="4 7" id="KW-0686">Riboflavin biosynthesis</keyword>
<evidence type="ECO:0000313" key="10">
    <source>
        <dbReference type="Proteomes" id="UP000185657"/>
    </source>
</evidence>
<evidence type="ECO:0000256" key="2">
    <source>
        <dbReference type="ARBA" id="ARBA00007424"/>
    </source>
</evidence>
<dbReference type="EMBL" id="CP017476">
    <property type="protein sequence ID" value="AOW15383.1"/>
    <property type="molecule type" value="Genomic_DNA"/>
</dbReference>
<dbReference type="GO" id="GO:0009231">
    <property type="term" value="P:riboflavin biosynthetic process"/>
    <property type="evidence" value="ECO:0007669"/>
    <property type="project" value="UniProtKB-UniRule"/>
</dbReference>
<dbReference type="InterPro" id="IPR036467">
    <property type="entry name" value="LS/RS_sf"/>
</dbReference>
<comment type="catalytic activity">
    <reaction evidence="6 7">
        <text>(2S)-2-hydroxy-3-oxobutyl phosphate + 5-amino-6-(D-ribitylamino)uracil = 6,7-dimethyl-8-(1-D-ribityl)lumazine + phosphate + 2 H2O + H(+)</text>
        <dbReference type="Rhea" id="RHEA:26152"/>
        <dbReference type="ChEBI" id="CHEBI:15377"/>
        <dbReference type="ChEBI" id="CHEBI:15378"/>
        <dbReference type="ChEBI" id="CHEBI:15934"/>
        <dbReference type="ChEBI" id="CHEBI:43474"/>
        <dbReference type="ChEBI" id="CHEBI:58201"/>
        <dbReference type="ChEBI" id="CHEBI:58830"/>
        <dbReference type="EC" id="2.5.1.78"/>
    </reaction>
</comment>
<protein>
    <recommendedName>
        <fullName evidence="3 7">6,7-dimethyl-8-ribityllumazine synthase</fullName>
        <shortName evidence="7">DMRL synthase</shortName>
        <shortName evidence="7">LS</shortName>
        <shortName evidence="7">Lumazine synthase</shortName>
        <ecNumber evidence="3 7">2.5.1.78</ecNumber>
    </recommendedName>
</protein>
<dbReference type="GO" id="GO:0009349">
    <property type="term" value="C:riboflavin synthase complex"/>
    <property type="evidence" value="ECO:0007669"/>
    <property type="project" value="InterPro"/>
</dbReference>
<dbReference type="Proteomes" id="UP000185680">
    <property type="component" value="Chromosome"/>
</dbReference>
<dbReference type="GO" id="GO:0005829">
    <property type="term" value="C:cytosol"/>
    <property type="evidence" value="ECO:0007669"/>
    <property type="project" value="TreeGrafter"/>
</dbReference>
<gene>
    <name evidence="7" type="primary">ribH</name>
    <name evidence="8" type="ORF">LPB072_05190</name>
    <name evidence="9" type="ORF">LPB72_07770</name>
</gene>
<evidence type="ECO:0000256" key="5">
    <source>
        <dbReference type="ARBA" id="ARBA00022679"/>
    </source>
</evidence>
<evidence type="ECO:0000313" key="11">
    <source>
        <dbReference type="Proteomes" id="UP000185680"/>
    </source>
</evidence>
<dbReference type="UniPathway" id="UPA00275">
    <property type="reaction ID" value="UER00404"/>
</dbReference>
<dbReference type="PANTHER" id="PTHR21058">
    <property type="entry name" value="6,7-DIMETHYL-8-RIBITYLLUMAZINE SYNTHASE DMRL SYNTHASE LUMAZINE SYNTHASE"/>
    <property type="match status" value="1"/>
</dbReference>
<feature type="binding site" evidence="7">
    <location>
        <begin position="63"/>
        <end position="65"/>
    </location>
    <ligand>
        <name>5-amino-6-(D-ribitylamino)uracil</name>
        <dbReference type="ChEBI" id="CHEBI:15934"/>
    </ligand>
</feature>
<dbReference type="PANTHER" id="PTHR21058:SF0">
    <property type="entry name" value="6,7-DIMETHYL-8-RIBITYLLUMAZINE SYNTHASE"/>
    <property type="match status" value="1"/>
</dbReference>
<dbReference type="Gene3D" id="3.40.50.960">
    <property type="entry name" value="Lumazine/riboflavin synthase"/>
    <property type="match status" value="1"/>
</dbReference>
<keyword evidence="10" id="KW-1185">Reference proteome</keyword>
<dbReference type="InterPro" id="IPR034964">
    <property type="entry name" value="LS"/>
</dbReference>
<dbReference type="RefSeq" id="WP_066088777.1">
    <property type="nucleotide sequence ID" value="NZ_CP017476.1"/>
</dbReference>
<proteinExistence type="inferred from homology"/>
<evidence type="ECO:0000256" key="4">
    <source>
        <dbReference type="ARBA" id="ARBA00022619"/>
    </source>
</evidence>
<accession>A0A162T1X4</accession>
<dbReference type="EMBL" id="LVWD01000008">
    <property type="protein sequence ID" value="OAD42517.1"/>
    <property type="molecule type" value="Genomic_DNA"/>
</dbReference>
<evidence type="ECO:0000256" key="7">
    <source>
        <dbReference type="HAMAP-Rule" id="MF_00178"/>
    </source>
</evidence>